<dbReference type="RefSeq" id="WP_071063203.1">
    <property type="nucleotide sequence ID" value="NZ_MKIE01000005.1"/>
</dbReference>
<dbReference type="Gene3D" id="2.60.120.10">
    <property type="entry name" value="Jelly Rolls"/>
    <property type="match status" value="2"/>
</dbReference>
<keyword evidence="5" id="KW-0223">Dioxygenase</keyword>
<dbReference type="AlphaFoldDB" id="A0A1S1V639"/>
<dbReference type="PANTHER" id="PTHR13903">
    <property type="entry name" value="PIRIN-RELATED"/>
    <property type="match status" value="1"/>
</dbReference>
<dbReference type="Pfam" id="PF02678">
    <property type="entry name" value="Pirin"/>
    <property type="match status" value="1"/>
</dbReference>
<dbReference type="Pfam" id="PF05726">
    <property type="entry name" value="Pirin_C"/>
    <property type="match status" value="1"/>
</dbReference>
<dbReference type="InterPro" id="IPR012093">
    <property type="entry name" value="Pirin"/>
</dbReference>
<gene>
    <name evidence="5" type="primary">yhhW_3</name>
    <name evidence="5" type="ORF">EUAN_14700</name>
</gene>
<feature type="domain" description="Pirin N-terminal" evidence="3">
    <location>
        <begin position="55"/>
        <end position="134"/>
    </location>
</feature>
<feature type="domain" description="Pirin C-terminal" evidence="4">
    <location>
        <begin position="202"/>
        <end position="303"/>
    </location>
</feature>
<dbReference type="OrthoDB" id="321327at2"/>
<name>A0A1S1V639_9FIRM</name>
<evidence type="ECO:0000256" key="1">
    <source>
        <dbReference type="ARBA" id="ARBA00008416"/>
    </source>
</evidence>
<dbReference type="PANTHER" id="PTHR13903:SF8">
    <property type="entry name" value="PIRIN"/>
    <property type="match status" value="1"/>
</dbReference>
<dbReference type="InterPro" id="IPR014710">
    <property type="entry name" value="RmlC-like_jellyroll"/>
</dbReference>
<accession>A0A1S1V639</accession>
<dbReference type="InterPro" id="IPR003829">
    <property type="entry name" value="Pirin_N_dom"/>
</dbReference>
<evidence type="ECO:0000259" key="4">
    <source>
        <dbReference type="Pfam" id="PF05726"/>
    </source>
</evidence>
<dbReference type="InterPro" id="IPR008778">
    <property type="entry name" value="Pirin_C_dom"/>
</dbReference>
<comment type="similarity">
    <text evidence="1 2">Belongs to the pirin family.</text>
</comment>
<keyword evidence="5" id="KW-0560">Oxidoreductase</keyword>
<comment type="caution">
    <text evidence="5">The sequence shown here is derived from an EMBL/GenBank/DDBJ whole genome shotgun (WGS) entry which is preliminary data.</text>
</comment>
<dbReference type="SUPFAM" id="SSF51182">
    <property type="entry name" value="RmlC-like cupins"/>
    <property type="match status" value="1"/>
</dbReference>
<dbReference type="InterPro" id="IPR011051">
    <property type="entry name" value="RmlC_Cupin_sf"/>
</dbReference>
<dbReference type="GO" id="GO:0008127">
    <property type="term" value="F:quercetin 2,3-dioxygenase activity"/>
    <property type="evidence" value="ECO:0007669"/>
    <property type="project" value="UniProtKB-EC"/>
</dbReference>
<keyword evidence="6" id="KW-1185">Reference proteome</keyword>
<evidence type="ECO:0000259" key="3">
    <source>
        <dbReference type="Pfam" id="PF02678"/>
    </source>
</evidence>
<sequence length="332" mass="37501">MAILESGIYQHQMPTQNPFVASMHHLDYFPKGDANMRPVERTDENSGFNHKADWRMYHGENIPGFPAHPHRGFETVTIVTEGIVDHTDGLGSRGRYGHGDVQWMTAGSGLQHCEMFPLVNEDSSNTLELFQVWLSLDAAHRMVEPDYKMLWNEEIPKLKFGGAGSEVRVTLIAGELGGVSAIKPTKDSWASNPENRLSIQLIELDPGASYTLPKSSPTMNRSLYNYSTGTAEVEKQEFSRKHYMFLSTDENTEISNISDEVVKLLLLESEPIDEPIISYGPFVMTTEEEIRQAYADYQKTQFGGWPFSEFEVVHERSTGRFAEYPDGQVEKP</sequence>
<evidence type="ECO:0000313" key="5">
    <source>
        <dbReference type="EMBL" id="OHW62022.1"/>
    </source>
</evidence>
<protein>
    <submittedName>
        <fullName evidence="5">Quercetin 2,3-dioxygenase</fullName>
        <ecNumber evidence="5">1.13.11.24</ecNumber>
    </submittedName>
</protein>
<dbReference type="EC" id="1.13.11.24" evidence="5"/>
<evidence type="ECO:0000313" key="6">
    <source>
        <dbReference type="Proteomes" id="UP000180254"/>
    </source>
</evidence>
<dbReference type="Proteomes" id="UP000180254">
    <property type="component" value="Unassembled WGS sequence"/>
</dbReference>
<dbReference type="STRING" id="39480.EUAN_14700"/>
<dbReference type="EMBL" id="MKIE01000005">
    <property type="protein sequence ID" value="OHW62022.1"/>
    <property type="molecule type" value="Genomic_DNA"/>
</dbReference>
<organism evidence="5 6">
    <name type="scientific">Andreesenia angusta</name>
    <dbReference type="NCBI Taxonomy" id="39480"/>
    <lineage>
        <taxon>Bacteria</taxon>
        <taxon>Bacillati</taxon>
        <taxon>Bacillota</taxon>
        <taxon>Tissierellia</taxon>
        <taxon>Tissierellales</taxon>
        <taxon>Gottschalkiaceae</taxon>
        <taxon>Andreesenia</taxon>
    </lineage>
</organism>
<proteinExistence type="inferred from homology"/>
<evidence type="ECO:0000256" key="2">
    <source>
        <dbReference type="RuleBase" id="RU003457"/>
    </source>
</evidence>
<reference evidence="5 6" key="1">
    <citation type="submission" date="2016-09" db="EMBL/GenBank/DDBJ databases">
        <title>Genome sequence of Eubacterium angustum.</title>
        <authorList>
            <person name="Poehlein A."/>
            <person name="Daniel R."/>
        </authorList>
    </citation>
    <scope>NUCLEOTIDE SEQUENCE [LARGE SCALE GENOMIC DNA]</scope>
    <source>
        <strain evidence="5 6">DSM 1989</strain>
    </source>
</reference>